<evidence type="ECO:0000256" key="11">
    <source>
        <dbReference type="RuleBase" id="RU003357"/>
    </source>
</evidence>
<organism evidence="14 15">
    <name type="scientific">Spirosoma soli</name>
    <dbReference type="NCBI Taxonomy" id="1770529"/>
    <lineage>
        <taxon>Bacteria</taxon>
        <taxon>Pseudomonadati</taxon>
        <taxon>Bacteroidota</taxon>
        <taxon>Cytophagia</taxon>
        <taxon>Cytophagales</taxon>
        <taxon>Cytophagaceae</taxon>
        <taxon>Spirosoma</taxon>
    </lineage>
</organism>
<evidence type="ECO:0000256" key="1">
    <source>
        <dbReference type="ARBA" id="ARBA00004571"/>
    </source>
</evidence>
<evidence type="ECO:0000256" key="8">
    <source>
        <dbReference type="ARBA" id="ARBA00023170"/>
    </source>
</evidence>
<dbReference type="InterPro" id="IPR037066">
    <property type="entry name" value="Plug_dom_sf"/>
</dbReference>
<name>A0ABW5M466_9BACT</name>
<dbReference type="RefSeq" id="WP_381522348.1">
    <property type="nucleotide sequence ID" value="NZ_JBHULN010000005.1"/>
</dbReference>
<dbReference type="Pfam" id="PF00593">
    <property type="entry name" value="TonB_dep_Rec_b-barrel"/>
    <property type="match status" value="1"/>
</dbReference>
<feature type="domain" description="TonB-dependent receptor plug" evidence="13">
    <location>
        <begin position="45"/>
        <end position="144"/>
    </location>
</feature>
<comment type="subcellular location">
    <subcellularLocation>
        <location evidence="1 10">Cell outer membrane</location>
        <topology evidence="1 10">Multi-pass membrane protein</topology>
    </subcellularLocation>
</comment>
<protein>
    <submittedName>
        <fullName evidence="14">TonB-dependent receptor plug domain-containing protein</fullName>
    </submittedName>
</protein>
<comment type="caution">
    <text evidence="14">The sequence shown here is derived from an EMBL/GenBank/DDBJ whole genome shotgun (WGS) entry which is preliminary data.</text>
</comment>
<evidence type="ECO:0000256" key="10">
    <source>
        <dbReference type="PROSITE-ProRule" id="PRU01360"/>
    </source>
</evidence>
<comment type="similarity">
    <text evidence="10 11">Belongs to the TonB-dependent receptor family.</text>
</comment>
<gene>
    <name evidence="14" type="ORF">ACFSUS_10705</name>
</gene>
<dbReference type="PANTHER" id="PTHR30069:SF29">
    <property type="entry name" value="HEMOGLOBIN AND HEMOGLOBIN-HAPTOGLOBIN-BINDING PROTEIN 1-RELATED"/>
    <property type="match status" value="1"/>
</dbReference>
<dbReference type="Pfam" id="PF07715">
    <property type="entry name" value="Plug"/>
    <property type="match status" value="1"/>
</dbReference>
<keyword evidence="3 10" id="KW-1134">Transmembrane beta strand</keyword>
<keyword evidence="7 10" id="KW-0472">Membrane</keyword>
<evidence type="ECO:0000313" key="15">
    <source>
        <dbReference type="Proteomes" id="UP001597469"/>
    </source>
</evidence>
<keyword evidence="5" id="KW-0732">Signal</keyword>
<evidence type="ECO:0000256" key="4">
    <source>
        <dbReference type="ARBA" id="ARBA00022692"/>
    </source>
</evidence>
<keyword evidence="4 10" id="KW-0812">Transmembrane</keyword>
<keyword evidence="15" id="KW-1185">Reference proteome</keyword>
<dbReference type="Gene3D" id="2.170.130.10">
    <property type="entry name" value="TonB-dependent receptor, plug domain"/>
    <property type="match status" value="1"/>
</dbReference>
<evidence type="ECO:0000256" key="5">
    <source>
        <dbReference type="ARBA" id="ARBA00022729"/>
    </source>
</evidence>
<reference evidence="15" key="1">
    <citation type="journal article" date="2019" name="Int. J. Syst. Evol. Microbiol.">
        <title>The Global Catalogue of Microorganisms (GCM) 10K type strain sequencing project: providing services to taxonomists for standard genome sequencing and annotation.</title>
        <authorList>
            <consortium name="The Broad Institute Genomics Platform"/>
            <consortium name="The Broad Institute Genome Sequencing Center for Infectious Disease"/>
            <person name="Wu L."/>
            <person name="Ma J."/>
        </authorList>
    </citation>
    <scope>NUCLEOTIDE SEQUENCE [LARGE SCALE GENOMIC DNA]</scope>
    <source>
        <strain evidence="15">KCTC 42805</strain>
    </source>
</reference>
<dbReference type="Proteomes" id="UP001597469">
    <property type="component" value="Unassembled WGS sequence"/>
</dbReference>
<evidence type="ECO:0000256" key="7">
    <source>
        <dbReference type="ARBA" id="ARBA00023136"/>
    </source>
</evidence>
<sequence length="706" mass="77749">MTFAFAILFAAYQLPDSTAPDSVKGRALEEVVVTATRSERPMGALPLPVAVVSQKQIRQMGSLRLNDVLREQTGLAIVTDHGQGLQVQGFGPDYTLILIDGEPIVGRTAGTLDLTRLAVGNIKQVEIVKGPSSSLYGSEALAGVVNIITETPGQAKGSLSARYGANQTSDLSADVSYKWPVGKAGKLGLYAFGDRYQSAGYSLTPEAGSQTVAPFVNYTANGRISWEFSPALKLSISGRYFTERQANAFAVNTAEHVSGPGTVRNYTLNPVVTHQLSTAWKLTYRYYRTGYQTSTDLHYNDTQAAYDASFFRQTFNRPEIMVEHVINNKHILTLGAGLIAESVEATRYTSRKQFQTRYGFLQYEWMPTARLTIIAGGRYDVHSQYASQFSPKASARYDLNSLIALRGSVGAGFKAPDFRQLYLNFDNAVAGYSVFGTQELADGIDRLQRQGQIAEVLLNPAQFRAIRAESSVAYNLGVQLKAPKQPFTANINLFRNDIRDLIETQVVARKTNGQNVFSYTNLNQVFTQGAEVDGSYQWSLGSGQLMLSGGYQYLVAKDKAVLAGVKAGTVYRRNPETLVSERVSSSEYGGLLNRSRHMANVKLFYEHAKNGVSASLRSIYRGRYGFADRDGNLILDNDSEYVRGYVTHNVSAAKTWAIRDVGSLALQVGVDNLAGYTDPQYIPNLAGRLWYASLRWNWMPRLKRAS</sequence>
<dbReference type="EMBL" id="JBHULN010000005">
    <property type="protein sequence ID" value="MFD2571106.1"/>
    <property type="molecule type" value="Genomic_DNA"/>
</dbReference>
<keyword evidence="2 10" id="KW-0813">Transport</keyword>
<dbReference type="PANTHER" id="PTHR30069">
    <property type="entry name" value="TONB-DEPENDENT OUTER MEMBRANE RECEPTOR"/>
    <property type="match status" value="1"/>
</dbReference>
<keyword evidence="8 14" id="KW-0675">Receptor</keyword>
<evidence type="ECO:0000259" key="13">
    <source>
        <dbReference type="Pfam" id="PF07715"/>
    </source>
</evidence>
<dbReference type="PROSITE" id="PS52016">
    <property type="entry name" value="TONB_DEPENDENT_REC_3"/>
    <property type="match status" value="1"/>
</dbReference>
<proteinExistence type="inferred from homology"/>
<evidence type="ECO:0000313" key="14">
    <source>
        <dbReference type="EMBL" id="MFD2571106.1"/>
    </source>
</evidence>
<evidence type="ECO:0000256" key="3">
    <source>
        <dbReference type="ARBA" id="ARBA00022452"/>
    </source>
</evidence>
<accession>A0ABW5M466</accession>
<feature type="domain" description="TonB-dependent receptor-like beta-barrel" evidence="12">
    <location>
        <begin position="185"/>
        <end position="673"/>
    </location>
</feature>
<dbReference type="InterPro" id="IPR039426">
    <property type="entry name" value="TonB-dep_rcpt-like"/>
</dbReference>
<dbReference type="SUPFAM" id="SSF56935">
    <property type="entry name" value="Porins"/>
    <property type="match status" value="1"/>
</dbReference>
<evidence type="ECO:0000256" key="2">
    <source>
        <dbReference type="ARBA" id="ARBA00022448"/>
    </source>
</evidence>
<evidence type="ECO:0000256" key="9">
    <source>
        <dbReference type="ARBA" id="ARBA00023237"/>
    </source>
</evidence>
<keyword evidence="6 11" id="KW-0798">TonB box</keyword>
<dbReference type="InterPro" id="IPR012910">
    <property type="entry name" value="Plug_dom"/>
</dbReference>
<keyword evidence="9 10" id="KW-0998">Cell outer membrane</keyword>
<dbReference type="InterPro" id="IPR036942">
    <property type="entry name" value="Beta-barrel_TonB_sf"/>
</dbReference>
<evidence type="ECO:0000259" key="12">
    <source>
        <dbReference type="Pfam" id="PF00593"/>
    </source>
</evidence>
<evidence type="ECO:0000256" key="6">
    <source>
        <dbReference type="ARBA" id="ARBA00023077"/>
    </source>
</evidence>
<dbReference type="InterPro" id="IPR000531">
    <property type="entry name" value="Beta-barrel_TonB"/>
</dbReference>
<dbReference type="Gene3D" id="2.40.170.20">
    <property type="entry name" value="TonB-dependent receptor, beta-barrel domain"/>
    <property type="match status" value="1"/>
</dbReference>
<dbReference type="CDD" id="cd01347">
    <property type="entry name" value="ligand_gated_channel"/>
    <property type="match status" value="1"/>
</dbReference>